<dbReference type="InterPro" id="IPR050855">
    <property type="entry name" value="NDM-1-like"/>
</dbReference>
<name>E8U909_DEIML</name>
<dbReference type="Proteomes" id="UP000008635">
    <property type="component" value="Chromosome"/>
</dbReference>
<gene>
    <name evidence="2" type="ordered locus">Deima_1903</name>
</gene>
<dbReference type="InterPro" id="IPR036866">
    <property type="entry name" value="RibonucZ/Hydroxyglut_hydro"/>
</dbReference>
<accession>E8U909</accession>
<organism evidence="2 3">
    <name type="scientific">Deinococcus maricopensis (strain DSM 21211 / LMG 22137 / NRRL B-23946 / LB-34)</name>
    <dbReference type="NCBI Taxonomy" id="709986"/>
    <lineage>
        <taxon>Bacteria</taxon>
        <taxon>Thermotogati</taxon>
        <taxon>Deinococcota</taxon>
        <taxon>Deinococci</taxon>
        <taxon>Deinococcales</taxon>
        <taxon>Deinococcaceae</taxon>
        <taxon>Deinococcus</taxon>
    </lineage>
</organism>
<dbReference type="Pfam" id="PF00753">
    <property type="entry name" value="Lactamase_B"/>
    <property type="match status" value="1"/>
</dbReference>
<dbReference type="AlphaFoldDB" id="E8U909"/>
<dbReference type="RefSeq" id="WP_013557053.1">
    <property type="nucleotide sequence ID" value="NC_014958.1"/>
</dbReference>
<reference evidence="2 3" key="1">
    <citation type="journal article" date="2011" name="Stand. Genomic Sci.">
        <title>Complete genome sequence of Deinococcus maricopensis type strain (LB-34).</title>
        <authorList>
            <person name="Pukall R."/>
            <person name="Zeytun A."/>
            <person name="Lucas S."/>
            <person name="Lapidus A."/>
            <person name="Hammon N."/>
            <person name="Deshpande S."/>
            <person name="Nolan M."/>
            <person name="Cheng J.F."/>
            <person name="Pitluck S."/>
            <person name="Liolios K."/>
            <person name="Pagani I."/>
            <person name="Mikhailova N."/>
            <person name="Ivanova N."/>
            <person name="Mavromatis K."/>
            <person name="Pati A."/>
            <person name="Tapia R."/>
            <person name="Han C."/>
            <person name="Goodwin L."/>
            <person name="Chen A."/>
            <person name="Palaniappan K."/>
            <person name="Land M."/>
            <person name="Hauser L."/>
            <person name="Chang Y.J."/>
            <person name="Jeffries C.D."/>
            <person name="Brambilla E.M."/>
            <person name="Rohde M."/>
            <person name="Goker M."/>
            <person name="Detter J.C."/>
            <person name="Woyke T."/>
            <person name="Bristow J."/>
            <person name="Eisen J.A."/>
            <person name="Markowitz V."/>
            <person name="Hugenholtz P."/>
            <person name="Kyrpides N.C."/>
            <person name="Klenk H.P."/>
        </authorList>
    </citation>
    <scope>NUCLEOTIDE SEQUENCE [LARGE SCALE GENOMIC DNA]</scope>
    <source>
        <strain evidence="3">DSM 21211 / LMG 22137 / NRRL B-23946 / LB-34</strain>
    </source>
</reference>
<feature type="domain" description="Metallo-beta-lactamase" evidence="1">
    <location>
        <begin position="39"/>
        <end position="246"/>
    </location>
</feature>
<dbReference type="HOGENOM" id="CLU_056342_1_1_0"/>
<dbReference type="SMART" id="SM00849">
    <property type="entry name" value="Lactamase_B"/>
    <property type="match status" value="1"/>
</dbReference>
<dbReference type="eggNOG" id="COG0491">
    <property type="taxonomic scope" value="Bacteria"/>
</dbReference>
<dbReference type="PANTHER" id="PTHR42951">
    <property type="entry name" value="METALLO-BETA-LACTAMASE DOMAIN-CONTAINING"/>
    <property type="match status" value="1"/>
</dbReference>
<dbReference type="OrthoDB" id="9761531at2"/>
<dbReference type="STRING" id="709986.Deima_1903"/>
<keyword evidence="3" id="KW-1185">Reference proteome</keyword>
<dbReference type="KEGG" id="dmr:Deima_1903"/>
<dbReference type="SUPFAM" id="SSF56281">
    <property type="entry name" value="Metallo-hydrolase/oxidoreductase"/>
    <property type="match status" value="1"/>
</dbReference>
<evidence type="ECO:0000313" key="3">
    <source>
        <dbReference type="Proteomes" id="UP000008635"/>
    </source>
</evidence>
<evidence type="ECO:0000259" key="1">
    <source>
        <dbReference type="SMART" id="SM00849"/>
    </source>
</evidence>
<dbReference type="EMBL" id="CP002454">
    <property type="protein sequence ID" value="ADV67548.1"/>
    <property type="molecule type" value="Genomic_DNA"/>
</dbReference>
<dbReference type="PANTHER" id="PTHR42951:SF4">
    <property type="entry name" value="ACYL-COENZYME A THIOESTERASE MBLAC2"/>
    <property type="match status" value="1"/>
</dbReference>
<dbReference type="InterPro" id="IPR001279">
    <property type="entry name" value="Metallo-B-lactamas"/>
</dbReference>
<protein>
    <submittedName>
        <fullName evidence="2">Beta-lactamase domain protein</fullName>
    </submittedName>
</protein>
<evidence type="ECO:0000313" key="2">
    <source>
        <dbReference type="EMBL" id="ADV67548.1"/>
    </source>
</evidence>
<proteinExistence type="predicted"/>
<dbReference type="Gene3D" id="3.60.15.10">
    <property type="entry name" value="Ribonuclease Z/Hydroxyacylglutathione hydrolase-like"/>
    <property type="match status" value="1"/>
</dbReference>
<reference evidence="3" key="2">
    <citation type="submission" date="2011-01" db="EMBL/GenBank/DDBJ databases">
        <title>The complete genome of Deinococcus maricopensis DSM 21211.</title>
        <authorList>
            <consortium name="US DOE Joint Genome Institute (JGI-PGF)"/>
            <person name="Lucas S."/>
            <person name="Copeland A."/>
            <person name="Lapidus A."/>
            <person name="Goodwin L."/>
            <person name="Pitluck S."/>
            <person name="Kyrpides N."/>
            <person name="Mavromatis K."/>
            <person name="Pagani I."/>
            <person name="Ivanova N."/>
            <person name="Ovchinnikova G."/>
            <person name="Zeytun A."/>
            <person name="Detter J.C."/>
            <person name="Han C."/>
            <person name="Land M."/>
            <person name="Hauser L."/>
            <person name="Markowitz V."/>
            <person name="Cheng J.-F."/>
            <person name="Hugenholtz P."/>
            <person name="Woyke T."/>
            <person name="Wu D."/>
            <person name="Pukall R."/>
            <person name="Gehrich-Schroeter G."/>
            <person name="Brambilla E."/>
            <person name="Klenk H.-P."/>
            <person name="Eisen J.A."/>
        </authorList>
    </citation>
    <scope>NUCLEOTIDE SEQUENCE [LARGE SCALE GENOMIC DNA]</scope>
    <source>
        <strain evidence="3">DSM 21211 / LMG 22137 / NRRL B-23946 / LB-34</strain>
    </source>
</reference>
<dbReference type="CDD" id="cd16282">
    <property type="entry name" value="metallo-hydrolase-like_MBL-fold"/>
    <property type="match status" value="1"/>
</dbReference>
<sequence length="343" mass="36824">MTSTHHRTIHGAPARFPTGLQEVAPSVFAYLMPNGSWSESNAGLIVSGDEALLVDTQFDRHLTLRLLQAVHARVPHAHVRTLVNTHADGDHTFGNSVVRAPEVVMTERAARDAAHEPPGGIRMFQRLMGGARGWPLPPAWARTRAFVADMLQPFDFDGVSVPPPTRTFSGSVTLNVAGRRVEVVEAGRAHTASDAVVIVPDAGVVFAGDLLFVGVTPVMWAGPVEDWIRHLQWLLTLDAAVFVPGHGPVCGAEGVQALIGYFEFLAIQGGARLRAGLSPYAAARDLLLSPTFRASPYAAWLNPERAYVNLLTMSRPGGVGETPAGPLERVRAFHGMAQLAALR</sequence>